<accession>A0A068SMS5</accession>
<dbReference type="EMBL" id="HG938353">
    <property type="protein sequence ID" value="CDN47587.1"/>
    <property type="molecule type" value="Genomic_DNA"/>
</dbReference>
<gene>
    <name evidence="1" type="ORF">RG540_CH14070</name>
</gene>
<organism evidence="1 2">
    <name type="scientific">Neorhizobium galegae bv. orientalis str. HAMBI 540</name>
    <dbReference type="NCBI Taxonomy" id="1028800"/>
    <lineage>
        <taxon>Bacteria</taxon>
        <taxon>Pseudomonadati</taxon>
        <taxon>Pseudomonadota</taxon>
        <taxon>Alphaproteobacteria</taxon>
        <taxon>Hyphomicrobiales</taxon>
        <taxon>Rhizobiaceae</taxon>
        <taxon>Rhizobium/Agrobacterium group</taxon>
        <taxon>Neorhizobium</taxon>
    </lineage>
</organism>
<protein>
    <submittedName>
        <fullName evidence="1">Uncharacterized protein</fullName>
    </submittedName>
</protein>
<keyword evidence="2" id="KW-1185">Reference proteome</keyword>
<dbReference type="AlphaFoldDB" id="A0A068SMS5"/>
<dbReference type="HOGENOM" id="CLU_2247151_0_0_5"/>
<evidence type="ECO:0000313" key="1">
    <source>
        <dbReference type="EMBL" id="CDN47587.1"/>
    </source>
</evidence>
<evidence type="ECO:0000313" key="2">
    <source>
        <dbReference type="Proteomes" id="UP000028181"/>
    </source>
</evidence>
<dbReference type="KEGG" id="ngg:RG540_CH14070"/>
<name>A0A068SMS5_NEOGA</name>
<dbReference type="RefSeq" id="WP_038586017.1">
    <property type="nucleotide sequence ID" value="NZ_HG938353.1"/>
</dbReference>
<sequence length="104" mass="11766">MIGFEMRLPGGHEGFLELRKEWVGFGWSGDRDDREIYLGLVQATVSRSRGHAEKVGRKRAIAAAFLLGLAIPVHYGMATERLTDWVAKLNPSNELVLEKRWQSN</sequence>
<dbReference type="Proteomes" id="UP000028181">
    <property type="component" value="Chromosome I"/>
</dbReference>
<reference evidence="2" key="1">
    <citation type="journal article" date="2014" name="BMC Genomics">
        <title>Genome sequencing of two Neorhizobium galegae strains reveals a noeT gene responsible for the unusual acetylation of the nodulation factors.</title>
        <authorList>
            <person name="Osterman J."/>
            <person name="Marsh J."/>
            <person name="Laine P.K."/>
            <person name="Zeng Z."/>
            <person name="Alatalo E."/>
            <person name="Sullivan J.T."/>
            <person name="Young J.P."/>
            <person name="Thomas-Oates J."/>
            <person name="Paulin L."/>
            <person name="Lindstrom K."/>
        </authorList>
    </citation>
    <scope>NUCLEOTIDE SEQUENCE [LARGE SCALE GENOMIC DNA]</scope>
    <source>
        <strain evidence="2">HAMBI 540</strain>
    </source>
</reference>
<dbReference type="GeneID" id="24256132"/>
<proteinExistence type="predicted"/>